<dbReference type="EMBL" id="FOYN01000001">
    <property type="protein sequence ID" value="SFR30341.1"/>
    <property type="molecule type" value="Genomic_DNA"/>
</dbReference>
<dbReference type="SUPFAM" id="SSF75445">
    <property type="entry name" value="D-ribose-5-phosphate isomerase (RpiA), lid domain"/>
    <property type="match status" value="1"/>
</dbReference>
<dbReference type="PANTHER" id="PTHR11934:SF0">
    <property type="entry name" value="RIBOSE-5-PHOSPHATE ISOMERASE"/>
    <property type="match status" value="1"/>
</dbReference>
<sequence length="244" mass="24426">MKTSGGSDAAKRRAGESAAEAATDGDVVGLGTGSTAAHAIRRLGDRVDAGLDVRGVPTSFASRELAAEEGIPRLDLSEAVGPDGPGIDIAIDGADQVATGGEAGDALVSGGELIKGGGAAHAREKLVDAAADRFLVVVDPSKESPRLDRSLPIEVLPAGRTAVAAAVREAGGEPTLRRADRKDGPVVTDNGNLVLDCAFGEITDPAALSTTLSATPGVVEHGLFVGLADEVHVGTASGVRVDEV</sequence>
<dbReference type="Gene3D" id="3.40.50.1360">
    <property type="match status" value="1"/>
</dbReference>
<proteinExistence type="inferred from homology"/>
<keyword evidence="6" id="KW-1185">Reference proteome</keyword>
<dbReference type="RefSeq" id="WP_092919483.1">
    <property type="nucleotide sequence ID" value="NZ_FOYN01000001.1"/>
</dbReference>
<comment type="function">
    <text evidence="3">Catalyzes the reversible conversion of ribose-5-phosphate to ribulose 5-phosphate.</text>
</comment>
<accession>A0A1I6FKA6</accession>
<gene>
    <name evidence="3" type="primary">rpiA</name>
    <name evidence="5" type="ORF">SAMN04487937_0160</name>
</gene>
<organism evidence="5 6">
    <name type="scientific">Halorubrum sodomense</name>
    <dbReference type="NCBI Taxonomy" id="35743"/>
    <lineage>
        <taxon>Archaea</taxon>
        <taxon>Methanobacteriati</taxon>
        <taxon>Methanobacteriota</taxon>
        <taxon>Stenosarchaea group</taxon>
        <taxon>Halobacteria</taxon>
        <taxon>Halobacteriales</taxon>
        <taxon>Haloferacaceae</taxon>
        <taxon>Halorubrum</taxon>
    </lineage>
</organism>
<evidence type="ECO:0000256" key="3">
    <source>
        <dbReference type="HAMAP-Rule" id="MF_00170"/>
    </source>
</evidence>
<feature type="active site" description="Proton acceptor" evidence="3">
    <location>
        <position position="124"/>
    </location>
</feature>
<dbReference type="InterPro" id="IPR037171">
    <property type="entry name" value="NagB/RpiA_transferase-like"/>
</dbReference>
<dbReference type="UniPathway" id="UPA00115">
    <property type="reaction ID" value="UER00412"/>
</dbReference>
<dbReference type="GO" id="GO:0005829">
    <property type="term" value="C:cytosol"/>
    <property type="evidence" value="ECO:0007669"/>
    <property type="project" value="TreeGrafter"/>
</dbReference>
<dbReference type="AlphaFoldDB" id="A0A1I6FKA6"/>
<dbReference type="InterPro" id="IPR020672">
    <property type="entry name" value="Ribose5P_isomerase_typA_subgr"/>
</dbReference>
<dbReference type="OrthoDB" id="19013at2157"/>
<dbReference type="NCBIfam" id="NF001924">
    <property type="entry name" value="PRK00702.1"/>
    <property type="match status" value="1"/>
</dbReference>
<feature type="binding site" evidence="3">
    <location>
        <begin position="32"/>
        <end position="35"/>
    </location>
    <ligand>
        <name>substrate</name>
    </ligand>
</feature>
<dbReference type="FunFam" id="3.30.70.260:FF:000018">
    <property type="entry name" value="Ribose-5-phosphate isomerase A"/>
    <property type="match status" value="1"/>
</dbReference>
<feature type="binding site" evidence="3">
    <location>
        <begin position="115"/>
        <end position="118"/>
    </location>
    <ligand>
        <name>substrate</name>
    </ligand>
</feature>
<name>A0A1I6FKA6_HALSD</name>
<comment type="similarity">
    <text evidence="1 3">Belongs to the ribose 5-phosphate isomerase family.</text>
</comment>
<dbReference type="GO" id="GO:0009052">
    <property type="term" value="P:pentose-phosphate shunt, non-oxidative branch"/>
    <property type="evidence" value="ECO:0007669"/>
    <property type="project" value="UniProtKB-UniRule"/>
</dbReference>
<dbReference type="GO" id="GO:0004751">
    <property type="term" value="F:ribose-5-phosphate isomerase activity"/>
    <property type="evidence" value="ECO:0007669"/>
    <property type="project" value="UniProtKB-UniRule"/>
</dbReference>
<dbReference type="InterPro" id="IPR004788">
    <property type="entry name" value="Ribose5P_isomerase_type_A"/>
</dbReference>
<dbReference type="Pfam" id="PF06026">
    <property type="entry name" value="Rib_5-P_isom_A"/>
    <property type="match status" value="1"/>
</dbReference>
<dbReference type="Gene3D" id="3.30.70.260">
    <property type="match status" value="1"/>
</dbReference>
<reference evidence="6" key="1">
    <citation type="submission" date="2016-10" db="EMBL/GenBank/DDBJ databases">
        <authorList>
            <person name="Varghese N."/>
            <person name="Submissions S."/>
        </authorList>
    </citation>
    <scope>NUCLEOTIDE SEQUENCE [LARGE SCALE GENOMIC DNA]</scope>
    <source>
        <strain evidence="6">RD 26</strain>
    </source>
</reference>
<protein>
    <recommendedName>
        <fullName evidence="3">Ribose-5-phosphate isomerase A</fullName>
        <ecNumber evidence="3">5.3.1.6</ecNumber>
    </recommendedName>
    <alternativeName>
        <fullName evidence="3">Phosphoriboisomerase A</fullName>
        <shortName evidence="3">PRI</shortName>
    </alternativeName>
</protein>
<evidence type="ECO:0000313" key="6">
    <source>
        <dbReference type="Proteomes" id="UP000198932"/>
    </source>
</evidence>
<dbReference type="HAMAP" id="MF_00170">
    <property type="entry name" value="Rib_5P_isom_A"/>
    <property type="match status" value="1"/>
</dbReference>
<keyword evidence="2 3" id="KW-0413">Isomerase</keyword>
<dbReference type="PANTHER" id="PTHR11934">
    <property type="entry name" value="RIBOSE-5-PHOSPHATE ISOMERASE"/>
    <property type="match status" value="1"/>
</dbReference>
<dbReference type="Proteomes" id="UP000198932">
    <property type="component" value="Unassembled WGS sequence"/>
</dbReference>
<dbReference type="GO" id="GO:0006014">
    <property type="term" value="P:D-ribose metabolic process"/>
    <property type="evidence" value="ECO:0007669"/>
    <property type="project" value="TreeGrafter"/>
</dbReference>
<dbReference type="NCBIfam" id="TIGR00021">
    <property type="entry name" value="rpiA"/>
    <property type="match status" value="1"/>
</dbReference>
<dbReference type="SUPFAM" id="SSF100950">
    <property type="entry name" value="NagB/RpiA/CoA transferase-like"/>
    <property type="match status" value="1"/>
</dbReference>
<comment type="catalytic activity">
    <reaction evidence="3">
        <text>aldehydo-D-ribose 5-phosphate = D-ribulose 5-phosphate</text>
        <dbReference type="Rhea" id="RHEA:14657"/>
        <dbReference type="ChEBI" id="CHEBI:58121"/>
        <dbReference type="ChEBI" id="CHEBI:58273"/>
        <dbReference type="EC" id="5.3.1.6"/>
    </reaction>
</comment>
<evidence type="ECO:0000313" key="5">
    <source>
        <dbReference type="EMBL" id="SFR30341.1"/>
    </source>
</evidence>
<comment type="subunit">
    <text evidence="3">Homodimer.</text>
</comment>
<feature type="binding site" evidence="3">
    <location>
        <begin position="92"/>
        <end position="95"/>
    </location>
    <ligand>
        <name>substrate</name>
    </ligand>
</feature>
<feature type="binding site" evidence="3">
    <location>
        <position position="142"/>
    </location>
    <ligand>
        <name>substrate</name>
    </ligand>
</feature>
<feature type="region of interest" description="Disordered" evidence="4">
    <location>
        <begin position="1"/>
        <end position="30"/>
    </location>
</feature>
<dbReference type="STRING" id="35743.SAMN04487937_0160"/>
<evidence type="ECO:0000256" key="4">
    <source>
        <dbReference type="SAM" id="MobiDB-lite"/>
    </source>
</evidence>
<dbReference type="EC" id="5.3.1.6" evidence="3"/>
<evidence type="ECO:0000256" key="1">
    <source>
        <dbReference type="ARBA" id="ARBA00008088"/>
    </source>
</evidence>
<dbReference type="CDD" id="cd01398">
    <property type="entry name" value="RPI_A"/>
    <property type="match status" value="1"/>
</dbReference>
<comment type="pathway">
    <text evidence="3">Carbohydrate degradation; pentose phosphate pathway; D-ribose 5-phosphate from D-ribulose 5-phosphate (non-oxidative stage): step 1/1.</text>
</comment>
<evidence type="ECO:0000256" key="2">
    <source>
        <dbReference type="ARBA" id="ARBA00023235"/>
    </source>
</evidence>